<gene>
    <name evidence="10" type="ORF">HPP92_016946</name>
</gene>
<evidence type="ECO:0000313" key="10">
    <source>
        <dbReference type="EMBL" id="KAG0472400.1"/>
    </source>
</evidence>
<organism evidence="10 11">
    <name type="scientific">Vanilla planifolia</name>
    <name type="common">Vanilla</name>
    <dbReference type="NCBI Taxonomy" id="51239"/>
    <lineage>
        <taxon>Eukaryota</taxon>
        <taxon>Viridiplantae</taxon>
        <taxon>Streptophyta</taxon>
        <taxon>Embryophyta</taxon>
        <taxon>Tracheophyta</taxon>
        <taxon>Spermatophyta</taxon>
        <taxon>Magnoliopsida</taxon>
        <taxon>Liliopsida</taxon>
        <taxon>Asparagales</taxon>
        <taxon>Orchidaceae</taxon>
        <taxon>Vanilloideae</taxon>
        <taxon>Vanilleae</taxon>
        <taxon>Vanilla</taxon>
    </lineage>
</organism>
<comment type="caution">
    <text evidence="10">The sequence shown here is derived from an EMBL/GenBank/DDBJ whole genome shotgun (WGS) entry which is preliminary data.</text>
</comment>
<dbReference type="PANTHER" id="PTHR43314">
    <property type="match status" value="1"/>
</dbReference>
<keyword evidence="6" id="KW-0521">NADP</keyword>
<feature type="domain" description="FAD-binding FR-type" evidence="9">
    <location>
        <begin position="1"/>
        <end position="131"/>
    </location>
</feature>
<dbReference type="AlphaFoldDB" id="A0A835QFR0"/>
<dbReference type="PROSITE" id="PS51384">
    <property type="entry name" value="FAD_FR"/>
    <property type="match status" value="1"/>
</dbReference>
<dbReference type="InterPro" id="IPR017938">
    <property type="entry name" value="Riboflavin_synthase-like_b-brl"/>
</dbReference>
<comment type="cofactor">
    <cofactor evidence="1">
        <name>FAD</name>
        <dbReference type="ChEBI" id="CHEBI:57692"/>
    </cofactor>
</comment>
<sequence>MALSLLAPVSPFFDSFSISRGFQASLHLQSETDASLRKAGFKPISTHLRVRTQRNQGLPHNVRLYSIASTRYGDSFDGKTASLCVRRAVYYDPETGKEDPSKDGVCSNFLCEAKSGDKVQLTGPSGKVMLLPEDDPSGTHIMIATEQELLLSVATSDECLWSRYDKALSRNRRTRTEERWMMPGIQETLKRVAEQREKVGFEKLGQLKKNKQWHVEVY</sequence>
<evidence type="ECO:0000256" key="6">
    <source>
        <dbReference type="ARBA" id="ARBA00022857"/>
    </source>
</evidence>
<keyword evidence="7" id="KW-0560">Oxidoreductase</keyword>
<dbReference type="GO" id="GO:0004324">
    <property type="term" value="F:ferredoxin-NADP+ reductase activity"/>
    <property type="evidence" value="ECO:0007669"/>
    <property type="project" value="UniProtKB-EC"/>
</dbReference>
<dbReference type="SUPFAM" id="SSF63380">
    <property type="entry name" value="Riboflavin synthase domain-like"/>
    <property type="match status" value="1"/>
</dbReference>
<proteinExistence type="inferred from homology"/>
<evidence type="ECO:0000256" key="2">
    <source>
        <dbReference type="ARBA" id="ARBA00008312"/>
    </source>
</evidence>
<dbReference type="Proteomes" id="UP000639772">
    <property type="component" value="Unassembled WGS sequence"/>
</dbReference>
<dbReference type="InterPro" id="IPR015701">
    <property type="entry name" value="FNR"/>
</dbReference>
<keyword evidence="5" id="KW-0274">FAD</keyword>
<dbReference type="InterPro" id="IPR017927">
    <property type="entry name" value="FAD-bd_FR_type"/>
</dbReference>
<evidence type="ECO:0000256" key="4">
    <source>
        <dbReference type="ARBA" id="ARBA00022630"/>
    </source>
</evidence>
<evidence type="ECO:0000256" key="7">
    <source>
        <dbReference type="ARBA" id="ARBA00023002"/>
    </source>
</evidence>
<evidence type="ECO:0000256" key="8">
    <source>
        <dbReference type="ARBA" id="ARBA00047776"/>
    </source>
</evidence>
<dbReference type="EC" id="1.18.1.2" evidence="3"/>
<name>A0A835QFR0_VANPL</name>
<keyword evidence="4" id="KW-0285">Flavoprotein</keyword>
<accession>A0A835QFR0</accession>
<evidence type="ECO:0000256" key="1">
    <source>
        <dbReference type="ARBA" id="ARBA00001974"/>
    </source>
</evidence>
<evidence type="ECO:0000259" key="9">
    <source>
        <dbReference type="PROSITE" id="PS51384"/>
    </source>
</evidence>
<evidence type="ECO:0000256" key="3">
    <source>
        <dbReference type="ARBA" id="ARBA00013223"/>
    </source>
</evidence>
<dbReference type="EMBL" id="JADCNM010000008">
    <property type="protein sequence ID" value="KAG0472400.1"/>
    <property type="molecule type" value="Genomic_DNA"/>
</dbReference>
<reference evidence="10 11" key="1">
    <citation type="journal article" date="2020" name="Nat. Food">
        <title>A phased Vanilla planifolia genome enables genetic improvement of flavour and production.</title>
        <authorList>
            <person name="Hasing T."/>
            <person name="Tang H."/>
            <person name="Brym M."/>
            <person name="Khazi F."/>
            <person name="Huang T."/>
            <person name="Chambers A.H."/>
        </authorList>
    </citation>
    <scope>NUCLEOTIDE SEQUENCE [LARGE SCALE GENOMIC DNA]</scope>
    <source>
        <tissue evidence="10">Leaf</tissue>
    </source>
</reference>
<comment type="similarity">
    <text evidence="2">Belongs to the ferredoxin--NADP reductase type 1 family.</text>
</comment>
<dbReference type="OrthoDB" id="1688044at2759"/>
<evidence type="ECO:0000256" key="5">
    <source>
        <dbReference type="ARBA" id="ARBA00022827"/>
    </source>
</evidence>
<protein>
    <recommendedName>
        <fullName evidence="3">ferredoxin--NADP(+) reductase</fullName>
        <ecNumber evidence="3">1.18.1.2</ecNumber>
    </recommendedName>
</protein>
<comment type="catalytic activity">
    <reaction evidence="8">
        <text>2 reduced [2Fe-2S]-[ferredoxin] + NADP(+) + H(+) = 2 oxidized [2Fe-2S]-[ferredoxin] + NADPH</text>
        <dbReference type="Rhea" id="RHEA:20125"/>
        <dbReference type="Rhea" id="RHEA-COMP:10000"/>
        <dbReference type="Rhea" id="RHEA-COMP:10001"/>
        <dbReference type="ChEBI" id="CHEBI:15378"/>
        <dbReference type="ChEBI" id="CHEBI:33737"/>
        <dbReference type="ChEBI" id="CHEBI:33738"/>
        <dbReference type="ChEBI" id="CHEBI:57783"/>
        <dbReference type="ChEBI" id="CHEBI:58349"/>
        <dbReference type="EC" id="1.18.1.2"/>
    </reaction>
</comment>
<dbReference type="Gene3D" id="2.40.30.10">
    <property type="entry name" value="Translation factors"/>
    <property type="match status" value="1"/>
</dbReference>
<evidence type="ECO:0000313" key="11">
    <source>
        <dbReference type="Proteomes" id="UP000639772"/>
    </source>
</evidence>